<accession>A0A540VGN7</accession>
<dbReference type="InterPro" id="IPR027417">
    <property type="entry name" value="P-loop_NTPase"/>
</dbReference>
<name>A0A540VGN7_9CHLR</name>
<dbReference type="AlphaFoldDB" id="A0A540VGN7"/>
<dbReference type="PANTHER" id="PTHR47691">
    <property type="entry name" value="REGULATOR-RELATED"/>
    <property type="match status" value="1"/>
</dbReference>
<evidence type="ECO:0000313" key="3">
    <source>
        <dbReference type="Proteomes" id="UP000317371"/>
    </source>
</evidence>
<reference evidence="2 3" key="1">
    <citation type="submission" date="2019-06" db="EMBL/GenBank/DDBJ databases">
        <title>Genome sequence of Litorilinea aerophila BAA-2444.</title>
        <authorList>
            <person name="Maclea K.S."/>
            <person name="Maurais E.G."/>
            <person name="Iannazzi L.C."/>
        </authorList>
    </citation>
    <scope>NUCLEOTIDE SEQUENCE [LARGE SCALE GENOMIC DNA]</scope>
    <source>
        <strain evidence="2 3">ATCC BAA-2444</strain>
    </source>
</reference>
<evidence type="ECO:0000259" key="1">
    <source>
        <dbReference type="SMART" id="SM00382"/>
    </source>
</evidence>
<gene>
    <name evidence="2" type="ORF">FKZ61_09255</name>
</gene>
<dbReference type="Proteomes" id="UP000317371">
    <property type="component" value="Unassembled WGS sequence"/>
</dbReference>
<dbReference type="RefSeq" id="WP_141609838.1">
    <property type="nucleotide sequence ID" value="NZ_VIGC02000010.1"/>
</dbReference>
<dbReference type="PANTHER" id="PTHR47691:SF3">
    <property type="entry name" value="HTH-TYPE TRANSCRIPTIONAL REGULATOR RV0890C-RELATED"/>
    <property type="match status" value="1"/>
</dbReference>
<dbReference type="Pfam" id="PF13401">
    <property type="entry name" value="AAA_22"/>
    <property type="match status" value="1"/>
</dbReference>
<protein>
    <submittedName>
        <fullName evidence="2">CHAT domain-containing protein</fullName>
    </submittedName>
</protein>
<dbReference type="InterPro" id="IPR003593">
    <property type="entry name" value="AAA+_ATPase"/>
</dbReference>
<evidence type="ECO:0000313" key="2">
    <source>
        <dbReference type="EMBL" id="TQE95926.1"/>
    </source>
</evidence>
<dbReference type="SUPFAM" id="SSF52540">
    <property type="entry name" value="P-loop containing nucleoside triphosphate hydrolases"/>
    <property type="match status" value="1"/>
</dbReference>
<organism evidence="2 3">
    <name type="scientific">Litorilinea aerophila</name>
    <dbReference type="NCBI Taxonomy" id="1204385"/>
    <lineage>
        <taxon>Bacteria</taxon>
        <taxon>Bacillati</taxon>
        <taxon>Chloroflexota</taxon>
        <taxon>Caldilineae</taxon>
        <taxon>Caldilineales</taxon>
        <taxon>Caldilineaceae</taxon>
        <taxon>Litorilinea</taxon>
    </lineage>
</organism>
<dbReference type="InterPro" id="IPR024983">
    <property type="entry name" value="CHAT_dom"/>
</dbReference>
<sequence length="507" mass="56280">MDSSPLSILLLVSSPHEAPVSVQEDLAALHDAVRDLDYDVEFVTCVAEPNAVQRVLNRQDRPPFRVLHFIGHGASAHEKMGAQLAFEDRLGSLHLLDGARLAPVLSPTGRPEFELAVLSACHSEQVAQALIKLGVKHVVAIEADAAVYEIAAVRFYEHFYRALFTGASVAQAFRAGRSAVLADDRLGESAQTEAAKFRLLPTEADHHTTTLKAPPTSSPVRIQELPAISSSHFQQPAVGFIGRATEKLEVLRRLDRHRAVLIRGVSGIGKSELAREVGRWLAQRGWIDPQRAYFIPVDQARSAEEVRALLAAALGIPADQLPGDERQANDHLASLIPRRSLLLVDEAENVIQYGGRGVRDLLERLLQAPGRPFLLITSQRDMASPGIPIYPLPRMDEQEAIELFARSAHLDPGAWRRLDREHLAEVLNFVDRVPRAIDLLAKVWRREGDPDFTRLLTQLHQYQDRILRDPDYPDEVKSVTLGVQLGYVRLRERSLDAARLFAELPAA</sequence>
<dbReference type="Gene3D" id="3.40.50.300">
    <property type="entry name" value="P-loop containing nucleotide triphosphate hydrolases"/>
    <property type="match status" value="1"/>
</dbReference>
<dbReference type="InParanoid" id="A0A540VGN7"/>
<dbReference type="InterPro" id="IPR049945">
    <property type="entry name" value="AAA_22"/>
</dbReference>
<dbReference type="EMBL" id="VIGC01000010">
    <property type="protein sequence ID" value="TQE95926.1"/>
    <property type="molecule type" value="Genomic_DNA"/>
</dbReference>
<keyword evidence="3" id="KW-1185">Reference proteome</keyword>
<dbReference type="Pfam" id="PF12770">
    <property type="entry name" value="CHAT"/>
    <property type="match status" value="1"/>
</dbReference>
<feature type="domain" description="AAA+ ATPase" evidence="1">
    <location>
        <begin position="256"/>
        <end position="405"/>
    </location>
</feature>
<dbReference type="SMART" id="SM00382">
    <property type="entry name" value="AAA"/>
    <property type="match status" value="1"/>
</dbReference>
<dbReference type="GO" id="GO:0016887">
    <property type="term" value="F:ATP hydrolysis activity"/>
    <property type="evidence" value="ECO:0007669"/>
    <property type="project" value="InterPro"/>
</dbReference>
<dbReference type="OrthoDB" id="581105at2"/>
<proteinExistence type="predicted"/>
<comment type="caution">
    <text evidence="2">The sequence shown here is derived from an EMBL/GenBank/DDBJ whole genome shotgun (WGS) entry which is preliminary data.</text>
</comment>